<evidence type="ECO:0000256" key="1">
    <source>
        <dbReference type="ARBA" id="ARBA00004251"/>
    </source>
</evidence>
<dbReference type="InterPro" id="IPR013320">
    <property type="entry name" value="ConA-like_dom_sf"/>
</dbReference>
<feature type="domain" description="Cadherin" evidence="21">
    <location>
        <begin position="661"/>
        <end position="771"/>
    </location>
</feature>
<dbReference type="Gene3D" id="2.60.40.60">
    <property type="entry name" value="Cadherins"/>
    <property type="match status" value="16"/>
</dbReference>
<feature type="domain" description="Cadherin" evidence="21">
    <location>
        <begin position="882"/>
        <end position="991"/>
    </location>
</feature>
<keyword evidence="12 15" id="KW-1015">Disulfide bond</keyword>
<dbReference type="Gene3D" id="4.10.900.10">
    <property type="entry name" value="TCF3-CBD (Catenin binding domain)"/>
    <property type="match status" value="1"/>
</dbReference>
<feature type="domain" description="Cadherin" evidence="21">
    <location>
        <begin position="1108"/>
        <end position="1211"/>
    </location>
</feature>
<protein>
    <recommendedName>
        <fullName evidence="24">Neural-cadherin</fullName>
    </recommendedName>
</protein>
<comment type="function">
    <text evidence="17">Cadherins are calcium-dependent cell adhesion proteins.</text>
</comment>
<evidence type="ECO:0000256" key="3">
    <source>
        <dbReference type="ARBA" id="ARBA00022536"/>
    </source>
</evidence>
<dbReference type="GO" id="GO:0016342">
    <property type="term" value="C:catenin complex"/>
    <property type="evidence" value="ECO:0007669"/>
    <property type="project" value="TreeGrafter"/>
</dbReference>
<dbReference type="SMART" id="SM00181">
    <property type="entry name" value="EGF"/>
    <property type="match status" value="4"/>
</dbReference>
<dbReference type="SUPFAM" id="SSF49313">
    <property type="entry name" value="Cadherin-like"/>
    <property type="match status" value="16"/>
</dbReference>
<evidence type="ECO:0000256" key="5">
    <source>
        <dbReference type="ARBA" id="ARBA00022723"/>
    </source>
</evidence>
<dbReference type="InterPro" id="IPR027397">
    <property type="entry name" value="Catenin-bd_sf"/>
</dbReference>
<dbReference type="EnsemblMetazoa" id="G21258.1">
    <property type="protein sequence ID" value="G21258.1:cds"/>
    <property type="gene ID" value="G21258"/>
</dbReference>
<keyword evidence="10 18" id="KW-1133">Transmembrane helix</keyword>
<dbReference type="Pfam" id="PF24811">
    <property type="entry name" value="Ig_Shg"/>
    <property type="match status" value="1"/>
</dbReference>
<evidence type="ECO:0000313" key="23">
    <source>
        <dbReference type="Proteomes" id="UP000005408"/>
    </source>
</evidence>
<feature type="domain" description="Cadherin" evidence="21">
    <location>
        <begin position="992"/>
        <end position="1097"/>
    </location>
</feature>
<feature type="domain" description="EGF-like" evidence="20">
    <location>
        <begin position="2255"/>
        <end position="2292"/>
    </location>
</feature>
<evidence type="ECO:0000256" key="9">
    <source>
        <dbReference type="ARBA" id="ARBA00022889"/>
    </source>
</evidence>
<feature type="domain" description="Cadherin" evidence="21">
    <location>
        <begin position="1662"/>
        <end position="1767"/>
    </location>
</feature>
<evidence type="ECO:0000256" key="4">
    <source>
        <dbReference type="ARBA" id="ARBA00022692"/>
    </source>
</evidence>
<dbReference type="GO" id="GO:0007156">
    <property type="term" value="P:homophilic cell adhesion via plasma membrane adhesion molecules"/>
    <property type="evidence" value="ECO:0007669"/>
    <property type="project" value="InterPro"/>
</dbReference>
<keyword evidence="8 14" id="KW-0106">Calcium</keyword>
<keyword evidence="11 18" id="KW-0472">Membrane</keyword>
<evidence type="ECO:0000256" key="17">
    <source>
        <dbReference type="RuleBase" id="RU004357"/>
    </source>
</evidence>
<dbReference type="Pfam" id="PF00028">
    <property type="entry name" value="Cadherin"/>
    <property type="match status" value="11"/>
</dbReference>
<dbReference type="PROSITE" id="PS00022">
    <property type="entry name" value="EGF_1"/>
    <property type="match status" value="2"/>
</dbReference>
<feature type="disulfide bond" evidence="15">
    <location>
        <begin position="2803"/>
        <end position="2820"/>
    </location>
</feature>
<dbReference type="Pfam" id="PF02210">
    <property type="entry name" value="Laminin_G_2"/>
    <property type="match status" value="2"/>
</dbReference>
<reference evidence="22" key="1">
    <citation type="submission" date="2022-08" db="UniProtKB">
        <authorList>
            <consortium name="EnsemblMetazoa"/>
        </authorList>
    </citation>
    <scope>IDENTIFICATION</scope>
    <source>
        <strain evidence="22">05x7-T-G4-1.051#20</strain>
    </source>
</reference>
<evidence type="ECO:0000256" key="16">
    <source>
        <dbReference type="RuleBase" id="RU003318"/>
    </source>
</evidence>
<dbReference type="PROSITE" id="PS00232">
    <property type="entry name" value="CADHERIN_1"/>
    <property type="match status" value="5"/>
</dbReference>
<dbReference type="InterPro" id="IPR056370">
    <property type="entry name" value="Shg-like_Ig-like"/>
</dbReference>
<keyword evidence="3 15" id="KW-0245">EGF-like domain</keyword>
<dbReference type="InterPro" id="IPR039808">
    <property type="entry name" value="Cadherin"/>
</dbReference>
<dbReference type="OMA" id="HRIDIDR"/>
<dbReference type="FunFam" id="2.60.40.60:FF:000033">
    <property type="entry name" value="FAT atypical cadherin 1"/>
    <property type="match status" value="1"/>
</dbReference>
<dbReference type="PROSITE" id="PS50268">
    <property type="entry name" value="CADHERIN_2"/>
    <property type="match status" value="16"/>
</dbReference>
<evidence type="ECO:0000259" key="20">
    <source>
        <dbReference type="PROSITE" id="PS50026"/>
    </source>
</evidence>
<keyword evidence="23" id="KW-1185">Reference proteome</keyword>
<accession>A0A8W8JXP3</accession>
<keyword evidence="6" id="KW-0732">Signal</keyword>
<dbReference type="Pfam" id="PF01049">
    <property type="entry name" value="CADH_Y-type_LIR"/>
    <property type="match status" value="1"/>
</dbReference>
<dbReference type="GO" id="GO:0016477">
    <property type="term" value="P:cell migration"/>
    <property type="evidence" value="ECO:0007669"/>
    <property type="project" value="TreeGrafter"/>
</dbReference>
<feature type="domain" description="Cadherin" evidence="21">
    <location>
        <begin position="1218"/>
        <end position="1335"/>
    </location>
</feature>
<sequence length="3025" mass="337626">MKSMGWNGPSAYVICYLTIIHFCCINNAFGETNSLVIPFIIPVNSFITKLSTSHAEFSINDKLANSLFDISKDGSLTTKKELISHAGRSFTLSQSNDNLEDPFFDIVHLKISTSWNLKSFTSQTFHGMIRENLPLDSEVRWNENISIHFDAAKFTLEPTSKHFKLKVLKSTDSSAGSQVKVVTTSETVHASDREHVFILKAWINHIDFTSTILKIKVIDANDCIPKFSKKVYHATVGGDITHAPRNSILKVSTTDQNNDKIIYSLDDSSSFYITPNSGLLFLKEVHPGFHKLKVFATDTNGNQCSAFVLIHVLSSTLKFRPFHQISKRQTKIMTVEKTYVVLENQTAGTVVFGVASKPPPPAGTEFYSILYDSIESFQVDTRGNVYLKNGLTLNYENPRHRNVTIRFKITSSLSQDVQIWTVHLNVTDVNDEKPRFVNQPRPFLATVPVNPRVGQLVYELLATDPDTNSDIHYNLESAGEGKFTIEHIEGDFGRLGRIVTTVSGNGQFEPGQIYDLVVSAQDVAAPGVQKSNFMVVSVLVGSRPPQFYREQYVAFIAENNQPGYKLQSEGTTLIVQAKAFQSKSEKGVVDYQLTDSSGYISSVFSINSDGEIEALQSLDYETSPHSYSLKLVGTEKSTGLSSASQLIVYLEDDNDNAPVFELSTYTNVTSEGTPVNSLLFSVTATDKDSGSNAELTYTVSDDNFVIETRRDNITGKYVGDLRVAKKLDYDSRADRQYKFDVRATDHGNKSFSGQASVVLYVTNINDEAPVFSEEKDDIVAKIREDQRAGSYVTTVQAVDPDGDNIKYYFSPKHQNAENLFQIEPNSGIITLTNAIPPSIPSYVLNITAYDDGSCCGGYPRLSSSSFVIIMIMDINNNNPTFPSCTYAPSVLENQPPGTRVVDVTATDPDRGENGKITYSVVTPNNQEQNFQVNAENGTVYTKKMFDRESEAGLRGYSVTIKAEDHGESQQLNTLCTFWVKIKDLNDNPPLFDTESYMQTVLRSTSVNKRIMGVLAVDKDKEINAEVQYSLVDNPGEYFRVDTDTGGLYLQKSLSTVPHYQEKIMLRVMAKDKGTPPLSSNATITITLTTGNQNPPTWNENYEGQTYLVNETSPIGYPIATFSATSHVDPPLDGVSFALVDSNGNSQQMVEDFRVDSQDRTMKLKVANQLDVSVKSLYTLRLRVTNQGLTPLSNEIRITVKVLDMNNKQPQFEGLDPTLSNSYRGSVPENEDAGQSVITVKAVDPDLQEPNNVVSYSLVPDKYGAYQKFQIDPQRGLISTNYTFDRETLKVYYITVMAQDGRASDTPYHEPPGTPNSATTQVMVTIADKNDNTPYFEKLLYEKEVDEQPADSSKSILTVKARDIDDADTLTYTITSGNTGNVFGIKSKTGDIYVAKDLDFETPPNLYKLNITVNDGYHSNYTEVKIRVRDINDNTPEFSQSEYIVTSIVEEYQPPPGGLFLIQVSATDKDTSRQTFFRYSLNTEYGDTFQINSRTGVITLHKSLDRDLPYGHAEYQFNVLVVDEPGSEGALVGYAYVKVKPQDINDKTPEFTQALTGFVPENSEKGKIVMTVRAVDYDLGENGTVYYTLGNNRPADPQTGDSLFVIDGKTGLVISNTRTLDREKVDQYLLPVVATDGGKVPLSSTATLTIQVTDKNDERPRFNKKIYRATLPESQKSGLIITVAATDDDIGNNSKIAYSLKSDLNFFSISSLPSNKGALNVYKPVDYEDPNQRFFNLTVRARDNNPLHYDEAYIEITVTDANDEAPKFTEPVKTDTFPENIPEKFLLHTFTAYDKDSYPNNEFYFQIREHSDRFYVEQEGNQAHVKIQAGLDGQTLDRETNDYYSIQVLAIDKGIPAQTGTATLRIKVLDINDNPPTFAENYRPIVMEETAPIITVGTFSAMDPDTLIHGPPFVFELPPCKENPTCHNGDETFSLIFDPDGAKGNGTCTVLANKMFLREQQKFYYLPVIMRDTGGRSNHMSGTSTLTIEIGDKNNNQHTDGYKEIFVYNYKGMFGDIEIGRANANDPDDWDYIDKHYTMINPNGMDQFFNVSKINGTITMKRGVPTGIFEFKVEVHDFKVFTEKNATATIRVTVTEISDEAVFRSGSVRLSGITAEEFVETSSDISGLSHYDKFRRLLAEKLRVEVSFVEIFSVMKNGPFTDVRYAAHGSPWYPASKLDGIIALNKDEFAAVAGGQIVMVNIDECQKEICESGGCSNILYVDERKPSVVNTKTKSFVGLGTKIVAECQCKARDFARPLKCAPDFCFNGGTCVKDNWGDVKCECHPMFDGPRCQQTTHSFSGGYTLYPPLAQCEESITSIEFATLKESGLIFYNGPVDKMKKGDPQDFISLSLIQGYPELIVNHGTGPLTLRVMGKDKGGITRMPVLNDGNWHHLHIIRKGREVTLTVDHCRNAEFHVRSENQEDRRPCEATGSTSGQNKYLNVNQMMQMGGRYSTPDFPKDITTERFEGCIRNLYHNGELYDLYTSFNHPGVNHANGCPAEESACSSISGRKCGDFGVCQMVTLGQSEVECVCKPGYRPSRPGSSKCDTETTVVDFTKKAYMTWMLKDNFFNMLKKTTLDVHIKFRTRDPDGGVLLHLPSNSYEFISLQIINGHVAVIYNLKDYDNSMMENVISLSSAPAANGQWHSLSMKRIGRWFQLKMDSGEGRYYNETWGSLHESQFFNLKRDQIVSGSLVKFRPNANFHGKDLRDTCVTDIRINNEWFPMMMEENAHSEAAEVDLISQVKMGCVRDDCAHARCHDLGQVIKQICVPLWGTHDCRCPPGSMPGVGNSCLQIDHCLGINPCKAGGICINLPFPGTFRCLCPKGWTGPTCNQQASTVEEVVTAGGIKMEVLVIIIVSLVAVTFIAFLVFLLWRSLSKQDKRKSFLYDDQYDDIRENVVNHDEEGAGEEDQTCYDISRLRKPDSTFDRGYYYSSLSTKYQKGLPLDSPEVNAFIADRIQDLNEDPITLPHDNVMVFSYEGGSSTAGSLSSLNTNSSDNDQDYDYLHDWGPKFSSLAVMYRAEEED</sequence>
<comment type="subcellular location">
    <subcellularLocation>
        <location evidence="1 16">Cell membrane</location>
        <topology evidence="1 16">Single-pass type I membrane protein</topology>
    </subcellularLocation>
</comment>
<keyword evidence="5" id="KW-0479">Metal-binding</keyword>
<evidence type="ECO:0008006" key="24">
    <source>
        <dbReference type="Google" id="ProtNLM"/>
    </source>
</evidence>
<dbReference type="FunFam" id="2.60.40.60:FF:000020">
    <property type="entry name" value="Dachsous cadherin-related 1b"/>
    <property type="match status" value="1"/>
</dbReference>
<dbReference type="CDD" id="cd00054">
    <property type="entry name" value="EGF_CA"/>
    <property type="match status" value="1"/>
</dbReference>
<dbReference type="SMART" id="SM00179">
    <property type="entry name" value="EGF_CA"/>
    <property type="match status" value="1"/>
</dbReference>
<evidence type="ECO:0000259" key="21">
    <source>
        <dbReference type="PROSITE" id="PS50268"/>
    </source>
</evidence>
<keyword evidence="7" id="KW-0677">Repeat</keyword>
<feature type="domain" description="Cadherin" evidence="21">
    <location>
        <begin position="1440"/>
        <end position="1550"/>
    </location>
</feature>
<dbReference type="OrthoDB" id="6079678at2759"/>
<dbReference type="FunFam" id="2.60.40.60:FF:000058">
    <property type="entry name" value="FAT atypical cadherin 3"/>
    <property type="match status" value="1"/>
</dbReference>
<keyword evidence="13" id="KW-0325">Glycoprotein</keyword>
<feature type="domain" description="Cadherin" evidence="21">
    <location>
        <begin position="1768"/>
        <end position="1877"/>
    </location>
</feature>
<feature type="domain" description="Cadherin" evidence="21">
    <location>
        <begin position="333"/>
        <end position="436"/>
    </location>
</feature>
<dbReference type="PANTHER" id="PTHR24027:SF422">
    <property type="entry name" value="CADHERIN DOMAIN-CONTAINING PROTEIN"/>
    <property type="match status" value="1"/>
</dbReference>
<dbReference type="CDD" id="cd11304">
    <property type="entry name" value="Cadherin_repeat"/>
    <property type="match status" value="17"/>
</dbReference>
<feature type="domain" description="Cadherin" evidence="21">
    <location>
        <begin position="2018"/>
        <end position="2117"/>
    </location>
</feature>
<evidence type="ECO:0000259" key="19">
    <source>
        <dbReference type="PROSITE" id="PS50025"/>
    </source>
</evidence>
<proteinExistence type="predicted"/>
<feature type="domain" description="Cadherin" evidence="21">
    <location>
        <begin position="774"/>
        <end position="881"/>
    </location>
</feature>
<comment type="caution">
    <text evidence="15">Lacks conserved residue(s) required for the propagation of feature annotation.</text>
</comment>
<dbReference type="SMART" id="SM00282">
    <property type="entry name" value="LamG"/>
    <property type="match status" value="2"/>
</dbReference>
<dbReference type="Gene3D" id="2.60.120.200">
    <property type="match status" value="2"/>
</dbReference>
<feature type="domain" description="Cadherin" evidence="21">
    <location>
        <begin position="1336"/>
        <end position="1437"/>
    </location>
</feature>
<evidence type="ECO:0000256" key="6">
    <source>
        <dbReference type="ARBA" id="ARBA00022729"/>
    </source>
</evidence>
<dbReference type="SUPFAM" id="SSF49899">
    <property type="entry name" value="Concanavalin A-like lectins/glucanases"/>
    <property type="match status" value="2"/>
</dbReference>
<evidence type="ECO:0000256" key="12">
    <source>
        <dbReference type="ARBA" id="ARBA00023157"/>
    </source>
</evidence>
<evidence type="ECO:0000256" key="14">
    <source>
        <dbReference type="PROSITE-ProRule" id="PRU00043"/>
    </source>
</evidence>
<dbReference type="InterPro" id="IPR001791">
    <property type="entry name" value="Laminin_G"/>
</dbReference>
<dbReference type="GO" id="GO:0005509">
    <property type="term" value="F:calcium ion binding"/>
    <property type="evidence" value="ECO:0007669"/>
    <property type="project" value="UniProtKB-UniRule"/>
</dbReference>
<keyword evidence="4 16" id="KW-0812">Transmembrane</keyword>
<keyword evidence="2" id="KW-1003">Cell membrane</keyword>
<dbReference type="PROSITE" id="PS50026">
    <property type="entry name" value="EGF_3"/>
    <property type="match status" value="2"/>
</dbReference>
<dbReference type="Gene3D" id="2.10.25.10">
    <property type="entry name" value="Laminin"/>
    <property type="match status" value="2"/>
</dbReference>
<keyword evidence="9 16" id="KW-0130">Cell adhesion</keyword>
<dbReference type="InterPro" id="IPR000233">
    <property type="entry name" value="Cadherin_Y-type_LIR"/>
</dbReference>
<evidence type="ECO:0000256" key="11">
    <source>
        <dbReference type="ARBA" id="ARBA00023136"/>
    </source>
</evidence>
<feature type="domain" description="Cadherin" evidence="21">
    <location>
        <begin position="1550"/>
        <end position="1661"/>
    </location>
</feature>
<dbReference type="CDD" id="cd00110">
    <property type="entry name" value="LamG"/>
    <property type="match status" value="2"/>
</dbReference>
<dbReference type="InterPro" id="IPR020894">
    <property type="entry name" value="Cadherin_CS"/>
</dbReference>
<evidence type="ECO:0000256" key="10">
    <source>
        <dbReference type="ARBA" id="ARBA00022989"/>
    </source>
</evidence>
<feature type="domain" description="Laminin G" evidence="19">
    <location>
        <begin position="2550"/>
        <end position="2747"/>
    </location>
</feature>
<dbReference type="FunFam" id="4.10.900.10:FF:000001">
    <property type="entry name" value="Cadherin 2"/>
    <property type="match status" value="1"/>
</dbReference>
<dbReference type="FunFam" id="2.60.40.60:FF:000092">
    <property type="entry name" value="Protocadherin 8"/>
    <property type="match status" value="1"/>
</dbReference>
<evidence type="ECO:0000313" key="22">
    <source>
        <dbReference type="EnsemblMetazoa" id="G21258.1:cds"/>
    </source>
</evidence>
<evidence type="ECO:0000256" key="7">
    <source>
        <dbReference type="ARBA" id="ARBA00022737"/>
    </source>
</evidence>
<feature type="domain" description="EGF-like" evidence="20">
    <location>
        <begin position="2793"/>
        <end position="2832"/>
    </location>
</feature>
<evidence type="ECO:0000256" key="2">
    <source>
        <dbReference type="ARBA" id="ARBA00022475"/>
    </source>
</evidence>
<name>A0A8W8JXP3_MAGGI</name>
<dbReference type="FunFam" id="2.60.40.60:FF:000100">
    <property type="entry name" value="protocadherin Fat 2"/>
    <property type="match status" value="1"/>
</dbReference>
<evidence type="ECO:0000256" key="15">
    <source>
        <dbReference type="PROSITE-ProRule" id="PRU00076"/>
    </source>
</evidence>
<feature type="domain" description="Cadherin" evidence="21">
    <location>
        <begin position="439"/>
        <end position="547"/>
    </location>
</feature>
<dbReference type="Pfam" id="PF00008">
    <property type="entry name" value="EGF"/>
    <property type="match status" value="1"/>
</dbReference>
<dbReference type="PROSITE" id="PS01186">
    <property type="entry name" value="EGF_2"/>
    <property type="match status" value="1"/>
</dbReference>
<dbReference type="SMART" id="SM00112">
    <property type="entry name" value="CA"/>
    <property type="match status" value="17"/>
</dbReference>
<organism evidence="22 23">
    <name type="scientific">Magallana gigas</name>
    <name type="common">Pacific oyster</name>
    <name type="synonym">Crassostrea gigas</name>
    <dbReference type="NCBI Taxonomy" id="29159"/>
    <lineage>
        <taxon>Eukaryota</taxon>
        <taxon>Metazoa</taxon>
        <taxon>Spiralia</taxon>
        <taxon>Lophotrochozoa</taxon>
        <taxon>Mollusca</taxon>
        <taxon>Bivalvia</taxon>
        <taxon>Autobranchia</taxon>
        <taxon>Pteriomorphia</taxon>
        <taxon>Ostreida</taxon>
        <taxon>Ostreoidea</taxon>
        <taxon>Ostreidae</taxon>
        <taxon>Magallana</taxon>
    </lineage>
</organism>
<evidence type="ECO:0000256" key="8">
    <source>
        <dbReference type="ARBA" id="ARBA00022837"/>
    </source>
</evidence>
<dbReference type="Proteomes" id="UP000005408">
    <property type="component" value="Unassembled WGS sequence"/>
</dbReference>
<feature type="transmembrane region" description="Helical" evidence="18">
    <location>
        <begin position="2851"/>
        <end position="2873"/>
    </location>
</feature>
<feature type="domain" description="Cadherin" evidence="21">
    <location>
        <begin position="548"/>
        <end position="660"/>
    </location>
</feature>
<dbReference type="InterPro" id="IPR000742">
    <property type="entry name" value="EGF"/>
</dbReference>
<feature type="domain" description="Cadherin" evidence="21">
    <location>
        <begin position="1877"/>
        <end position="2005"/>
    </location>
</feature>
<feature type="disulfide bond" evidence="15">
    <location>
        <begin position="2282"/>
        <end position="2291"/>
    </location>
</feature>
<dbReference type="InterPro" id="IPR015919">
    <property type="entry name" value="Cadherin-like_sf"/>
</dbReference>
<dbReference type="GO" id="GO:0008013">
    <property type="term" value="F:beta-catenin binding"/>
    <property type="evidence" value="ECO:0007669"/>
    <property type="project" value="TreeGrafter"/>
</dbReference>
<evidence type="ECO:0000256" key="13">
    <source>
        <dbReference type="ARBA" id="ARBA00023180"/>
    </source>
</evidence>
<dbReference type="GO" id="GO:0045296">
    <property type="term" value="F:cadherin binding"/>
    <property type="evidence" value="ECO:0007669"/>
    <property type="project" value="TreeGrafter"/>
</dbReference>
<evidence type="ECO:0000256" key="18">
    <source>
        <dbReference type="SAM" id="Phobius"/>
    </source>
</evidence>
<dbReference type="PANTHER" id="PTHR24027">
    <property type="entry name" value="CADHERIN-23"/>
    <property type="match status" value="1"/>
</dbReference>
<dbReference type="InterPro" id="IPR001881">
    <property type="entry name" value="EGF-like_Ca-bd_dom"/>
</dbReference>
<feature type="disulfide bond" evidence="15">
    <location>
        <begin position="2822"/>
        <end position="2831"/>
    </location>
</feature>
<dbReference type="PRINTS" id="PR00205">
    <property type="entry name" value="CADHERIN"/>
</dbReference>
<dbReference type="InterPro" id="IPR002126">
    <property type="entry name" value="Cadherin-like_dom"/>
</dbReference>
<dbReference type="PROSITE" id="PS50025">
    <property type="entry name" value="LAM_G_DOMAIN"/>
    <property type="match status" value="2"/>
</dbReference>
<feature type="domain" description="Laminin G" evidence="19">
    <location>
        <begin position="2292"/>
        <end position="2497"/>
    </location>
</feature>
<dbReference type="SUPFAM" id="SSF57196">
    <property type="entry name" value="EGF/Laminin"/>
    <property type="match status" value="1"/>
</dbReference>